<dbReference type="AlphaFoldDB" id="A0A9Q3ZFP8"/>
<reference evidence="3" key="1">
    <citation type="submission" date="2021-12" db="EMBL/GenBank/DDBJ databases">
        <authorList>
            <person name="Lee J.-H."/>
            <person name="Kim S.-B."/>
        </authorList>
    </citation>
    <scope>NUCLEOTIDE SEQUENCE</scope>
    <source>
        <strain evidence="3">NR30</strain>
    </source>
</reference>
<evidence type="ECO:0000313" key="4">
    <source>
        <dbReference type="Proteomes" id="UP001108029"/>
    </source>
</evidence>
<gene>
    <name evidence="3" type="ORF">LJ657_46735</name>
</gene>
<proteinExistence type="predicted"/>
<feature type="region of interest" description="Disordered" evidence="1">
    <location>
        <begin position="1"/>
        <end position="33"/>
    </location>
</feature>
<protein>
    <submittedName>
        <fullName evidence="3">Helix-turn-helix domain-containing protein</fullName>
    </submittedName>
</protein>
<dbReference type="Proteomes" id="UP001108029">
    <property type="component" value="Unassembled WGS sequence"/>
</dbReference>
<dbReference type="InterPro" id="IPR025246">
    <property type="entry name" value="IS30-like_HTH"/>
</dbReference>
<dbReference type="Pfam" id="PF13936">
    <property type="entry name" value="HTH_38"/>
    <property type="match status" value="1"/>
</dbReference>
<accession>A0A9Q3ZFP8</accession>
<keyword evidence="4" id="KW-1185">Reference proteome</keyword>
<dbReference type="EMBL" id="JAJSBI010000050">
    <property type="protein sequence ID" value="MCD9880905.1"/>
    <property type="molecule type" value="Genomic_DNA"/>
</dbReference>
<sequence length="66" mass="7113">MSRGIATGESARQLAKRLGRSPSTVSREIARNGGRDRYRAASADAAAYARGRRPSDTAMFGFIHVC</sequence>
<name>A0A9Q3ZFP8_9ACTN</name>
<evidence type="ECO:0000259" key="2">
    <source>
        <dbReference type="Pfam" id="PF13936"/>
    </source>
</evidence>
<evidence type="ECO:0000313" key="3">
    <source>
        <dbReference type="EMBL" id="MCD9880905.1"/>
    </source>
</evidence>
<comment type="caution">
    <text evidence="3">The sequence shown here is derived from an EMBL/GenBank/DDBJ whole genome shotgun (WGS) entry which is preliminary data.</text>
</comment>
<evidence type="ECO:0000256" key="1">
    <source>
        <dbReference type="SAM" id="MobiDB-lite"/>
    </source>
</evidence>
<feature type="domain" description="Transposase IS30-like HTH" evidence="2">
    <location>
        <begin position="3"/>
        <end position="32"/>
    </location>
</feature>
<organism evidence="3 4">
    <name type="scientific">Streptomyces guryensis</name>
    <dbReference type="NCBI Taxonomy" id="2886947"/>
    <lineage>
        <taxon>Bacteria</taxon>
        <taxon>Bacillati</taxon>
        <taxon>Actinomycetota</taxon>
        <taxon>Actinomycetes</taxon>
        <taxon>Kitasatosporales</taxon>
        <taxon>Streptomycetaceae</taxon>
        <taxon>Streptomyces</taxon>
    </lineage>
</organism>